<sequence length="261" mass="29086">MVALRDCDCHSHPPLAALPPFPFIPFHFSSDPIKNQTKKDSSQFVFRTAMVIRPYGYAIWETLQDYLNVKFKETGRKSRVETFASASRMYTIEAMMGDRKALQAGTSHNLGQNFSRAFGTQVIGAMDAISFSIFLLNLALMNQFDYCLGVLNAASSVEKVWKTAGIKVRADASDQRTPGWKCLSAVTFWMRAHMTSSKQQSLKENGQGVGPWSASDAEELRVEEETGKTISCFPFEQPRGMKTCLMTGTVAEEVAIFAKSY</sequence>
<feature type="region of interest" description="Disordered" evidence="1">
    <location>
        <begin position="199"/>
        <end position="218"/>
    </location>
</feature>
<dbReference type="GO" id="GO:0006433">
    <property type="term" value="P:prolyl-tRNA aminoacylation"/>
    <property type="evidence" value="ECO:0007669"/>
    <property type="project" value="InterPro"/>
</dbReference>
<dbReference type="GO" id="GO:0005524">
    <property type="term" value="F:ATP binding"/>
    <property type="evidence" value="ECO:0007669"/>
    <property type="project" value="InterPro"/>
</dbReference>
<dbReference type="GO" id="GO:0017101">
    <property type="term" value="C:aminoacyl-tRNA synthetase multienzyme complex"/>
    <property type="evidence" value="ECO:0007669"/>
    <property type="project" value="TreeGrafter"/>
</dbReference>
<dbReference type="SUPFAM" id="SSF64586">
    <property type="entry name" value="C-terminal domain of ProRS"/>
    <property type="match status" value="1"/>
</dbReference>
<dbReference type="Gene3D" id="3.30.930.10">
    <property type="entry name" value="Bira Bifunctional Protein, Domain 2"/>
    <property type="match status" value="1"/>
</dbReference>
<evidence type="ECO:0000313" key="3">
    <source>
        <dbReference type="EMBL" id="KAF8380188.1"/>
    </source>
</evidence>
<evidence type="ECO:0000256" key="1">
    <source>
        <dbReference type="SAM" id="MobiDB-lite"/>
    </source>
</evidence>
<dbReference type="InterPro" id="IPR016061">
    <property type="entry name" value="Pro-tRNA_ligase_II_C"/>
</dbReference>
<evidence type="ECO:0000313" key="4">
    <source>
        <dbReference type="Proteomes" id="UP000655225"/>
    </source>
</evidence>
<dbReference type="OrthoDB" id="1730514at2759"/>
<dbReference type="InterPro" id="IPR004499">
    <property type="entry name" value="Pro-tRNA-ligase_IIa_arc-type"/>
</dbReference>
<dbReference type="SMART" id="SM00946">
    <property type="entry name" value="ProRS-C_1"/>
    <property type="match status" value="1"/>
</dbReference>
<dbReference type="GO" id="GO:0005739">
    <property type="term" value="C:mitochondrion"/>
    <property type="evidence" value="ECO:0007669"/>
    <property type="project" value="TreeGrafter"/>
</dbReference>
<name>A0A835D4M1_TETSI</name>
<proteinExistence type="predicted"/>
<reference evidence="3 4" key="1">
    <citation type="submission" date="2020-04" db="EMBL/GenBank/DDBJ databases">
        <title>Plant Genome Project.</title>
        <authorList>
            <person name="Zhang R.-G."/>
        </authorList>
    </citation>
    <scope>NUCLEOTIDE SEQUENCE [LARGE SCALE GENOMIC DNA]</scope>
    <source>
        <strain evidence="3">YNK0</strain>
        <tissue evidence="3">Leaf</tissue>
    </source>
</reference>
<accession>A0A835D4M1</accession>
<protein>
    <recommendedName>
        <fullName evidence="2">Proline-tRNA ligase class II C-terminal domain-containing protein</fullName>
    </recommendedName>
</protein>
<comment type="caution">
    <text evidence="3">The sequence shown here is derived from an EMBL/GenBank/DDBJ whole genome shotgun (WGS) entry which is preliminary data.</text>
</comment>
<feature type="domain" description="Proline-tRNA ligase class II C-terminal" evidence="2">
    <location>
        <begin position="202"/>
        <end position="261"/>
    </location>
</feature>
<dbReference type="InterPro" id="IPR045864">
    <property type="entry name" value="aa-tRNA-synth_II/BPL/LPL"/>
</dbReference>
<keyword evidence="4" id="KW-1185">Reference proteome</keyword>
<dbReference type="PANTHER" id="PTHR43382:SF3">
    <property type="entry name" value="PROLINE--TRNA LIGASE, CHLOROPLASTIC_MITOCHONDRIAL"/>
    <property type="match status" value="1"/>
</dbReference>
<organism evidence="3 4">
    <name type="scientific">Tetracentron sinense</name>
    <name type="common">Spur-leaf</name>
    <dbReference type="NCBI Taxonomy" id="13715"/>
    <lineage>
        <taxon>Eukaryota</taxon>
        <taxon>Viridiplantae</taxon>
        <taxon>Streptophyta</taxon>
        <taxon>Embryophyta</taxon>
        <taxon>Tracheophyta</taxon>
        <taxon>Spermatophyta</taxon>
        <taxon>Magnoliopsida</taxon>
        <taxon>Trochodendrales</taxon>
        <taxon>Trochodendraceae</taxon>
        <taxon>Tetracentron</taxon>
    </lineage>
</organism>
<gene>
    <name evidence="3" type="ORF">HHK36_027670</name>
</gene>
<dbReference type="PANTHER" id="PTHR43382">
    <property type="entry name" value="PROLYL-TRNA SYNTHETASE"/>
    <property type="match status" value="1"/>
</dbReference>
<dbReference type="SUPFAM" id="SSF55681">
    <property type="entry name" value="Class II aaRS and biotin synthetases"/>
    <property type="match status" value="1"/>
</dbReference>
<dbReference type="Gene3D" id="3.30.110.30">
    <property type="entry name" value="C-terminal domain of ProRS"/>
    <property type="match status" value="1"/>
</dbReference>
<dbReference type="AlphaFoldDB" id="A0A835D4M1"/>
<dbReference type="Proteomes" id="UP000655225">
    <property type="component" value="Unassembled WGS sequence"/>
</dbReference>
<dbReference type="GO" id="GO:0009570">
    <property type="term" value="C:chloroplast stroma"/>
    <property type="evidence" value="ECO:0007669"/>
    <property type="project" value="TreeGrafter"/>
</dbReference>
<dbReference type="InterPro" id="IPR017449">
    <property type="entry name" value="Pro-tRNA_synth_II"/>
</dbReference>
<dbReference type="EMBL" id="JABCRI010000021">
    <property type="protein sequence ID" value="KAF8380188.1"/>
    <property type="molecule type" value="Genomic_DNA"/>
</dbReference>
<dbReference type="GO" id="GO:0004827">
    <property type="term" value="F:proline-tRNA ligase activity"/>
    <property type="evidence" value="ECO:0007669"/>
    <property type="project" value="InterPro"/>
</dbReference>
<dbReference type="Pfam" id="PF09180">
    <property type="entry name" value="ProRS-C_1"/>
    <property type="match status" value="1"/>
</dbReference>
<evidence type="ECO:0000259" key="2">
    <source>
        <dbReference type="SMART" id="SM00946"/>
    </source>
</evidence>